<dbReference type="Pfam" id="PF07183">
    <property type="entry name" value="DUF1403"/>
    <property type="match status" value="1"/>
</dbReference>
<evidence type="ECO:0000256" key="1">
    <source>
        <dbReference type="SAM" id="MobiDB-lite"/>
    </source>
</evidence>
<accession>A0A3G8MA98</accession>
<dbReference type="AlphaFoldDB" id="A0A3G8MA98"/>
<dbReference type="KEGG" id="mros:EHO51_18330"/>
<organism evidence="2 3">
    <name type="scientific">Methylocystis rosea</name>
    <dbReference type="NCBI Taxonomy" id="173366"/>
    <lineage>
        <taxon>Bacteria</taxon>
        <taxon>Pseudomonadati</taxon>
        <taxon>Pseudomonadota</taxon>
        <taxon>Alphaproteobacteria</taxon>
        <taxon>Hyphomicrobiales</taxon>
        <taxon>Methylocystaceae</taxon>
        <taxon>Methylocystis</taxon>
    </lineage>
</organism>
<evidence type="ECO:0000313" key="3">
    <source>
        <dbReference type="Proteomes" id="UP000273982"/>
    </source>
</evidence>
<dbReference type="RefSeq" id="WP_124740307.1">
    <property type="nucleotide sequence ID" value="NZ_CP034087.1"/>
</dbReference>
<geneLocation type="plasmid" evidence="3">
    <name>pgw6_1</name>
</geneLocation>
<name>A0A3G8MA98_9HYPH</name>
<dbReference type="InterPro" id="IPR009843">
    <property type="entry name" value="DUF1403"/>
</dbReference>
<evidence type="ECO:0000313" key="2">
    <source>
        <dbReference type="EMBL" id="AZG78797.1"/>
    </source>
</evidence>
<dbReference type="Proteomes" id="UP000273982">
    <property type="component" value="Plasmid pGW6_1"/>
</dbReference>
<reference evidence="2 3" key="1">
    <citation type="submission" date="2018-11" db="EMBL/GenBank/DDBJ databases">
        <title>Genome squencing of methanotrophic bacteria isolated from alkaline groundwater in Korea.</title>
        <authorList>
            <person name="Nguyen L.N."/>
        </authorList>
    </citation>
    <scope>NUCLEOTIDE SEQUENCE [LARGE SCALE GENOMIC DNA]</scope>
    <source>
        <strain evidence="2 3">GW6</strain>
        <plasmid evidence="3">pgw6_1</plasmid>
    </source>
</reference>
<proteinExistence type="predicted"/>
<protein>
    <submittedName>
        <fullName evidence="2">DUF1403 family protein</fullName>
    </submittedName>
</protein>
<feature type="region of interest" description="Disordered" evidence="1">
    <location>
        <begin position="1"/>
        <end position="42"/>
    </location>
</feature>
<dbReference type="EMBL" id="CP034087">
    <property type="protein sequence ID" value="AZG78797.1"/>
    <property type="molecule type" value="Genomic_DNA"/>
</dbReference>
<sequence length="391" mass="41450">MLQSDSSACLEIDTTSGAAPQRRARRRRDAAPNPPKPLEIRPFPQWAKVGGVQHDAASAHFFAGVALARLDQVLRSGADVSRAGIDSADVSSAGGKAADGSSAGKNFGEAGAEPVFVGALRQRLALRAAATCAAMARLREDEVALRDAEHLAGFDAAPTPGGRLHRLWRLFATCPRRPDAQYFRVAADCLDLPHDIDCAALMYENLTCANPLTAAARVSAEAAQILVDAPQIDAEIFPLWLADVTLARRLGWEAPIPLLATTILHPSFRATSSEGAGNIVATRGRRPRPSDPDWPLSVARATAHAAQDAYALAGELSRRTDTLLNVAAKLRAKGAGRVIALLLADDCVSAPRAAKAAGLSDRASRRLFDRLVALGAVRELSGRANFRLYGL</sequence>
<gene>
    <name evidence="2" type="ORF">EHO51_18330</name>
</gene>
<feature type="compositionally biased region" description="Polar residues" evidence="1">
    <location>
        <begin position="1"/>
        <end position="17"/>
    </location>
</feature>
<keyword evidence="2" id="KW-0614">Plasmid</keyword>